<evidence type="ECO:0000313" key="2">
    <source>
        <dbReference type="EMBL" id="MCD9637930.1"/>
    </source>
</evidence>
<feature type="region of interest" description="Disordered" evidence="1">
    <location>
        <begin position="111"/>
        <end position="133"/>
    </location>
</feature>
<evidence type="ECO:0000313" key="3">
    <source>
        <dbReference type="Proteomes" id="UP000823775"/>
    </source>
</evidence>
<keyword evidence="3" id="KW-1185">Reference proteome</keyword>
<dbReference type="EMBL" id="JACEIK010002583">
    <property type="protein sequence ID" value="MCD9637930.1"/>
    <property type="molecule type" value="Genomic_DNA"/>
</dbReference>
<organism evidence="2 3">
    <name type="scientific">Datura stramonium</name>
    <name type="common">Jimsonweed</name>
    <name type="synonym">Common thornapple</name>
    <dbReference type="NCBI Taxonomy" id="4076"/>
    <lineage>
        <taxon>Eukaryota</taxon>
        <taxon>Viridiplantae</taxon>
        <taxon>Streptophyta</taxon>
        <taxon>Embryophyta</taxon>
        <taxon>Tracheophyta</taxon>
        <taxon>Spermatophyta</taxon>
        <taxon>Magnoliopsida</taxon>
        <taxon>eudicotyledons</taxon>
        <taxon>Gunneridae</taxon>
        <taxon>Pentapetalae</taxon>
        <taxon>asterids</taxon>
        <taxon>lamiids</taxon>
        <taxon>Solanales</taxon>
        <taxon>Solanaceae</taxon>
        <taxon>Solanoideae</taxon>
        <taxon>Datureae</taxon>
        <taxon>Datura</taxon>
    </lineage>
</organism>
<proteinExistence type="predicted"/>
<sequence>AIAKGRRQGLRSMSNSQGMQTTFKSHLVLEKGHIPSFSSTDELMQYNQINSANAQKKVLELRSSCSFEEYENEDRSFHQDAEYASQRMSRPFKSIKLDSTMSVAQRFRTVNKHPLVHKKEHMQNDVPISPSRQ</sequence>
<feature type="non-terminal residue" evidence="2">
    <location>
        <position position="1"/>
    </location>
</feature>
<evidence type="ECO:0000256" key="1">
    <source>
        <dbReference type="SAM" id="MobiDB-lite"/>
    </source>
</evidence>
<dbReference type="Proteomes" id="UP000823775">
    <property type="component" value="Unassembled WGS sequence"/>
</dbReference>
<reference evidence="2 3" key="1">
    <citation type="journal article" date="2021" name="BMC Genomics">
        <title>Datura genome reveals duplications of psychoactive alkaloid biosynthetic genes and high mutation rate following tissue culture.</title>
        <authorList>
            <person name="Rajewski A."/>
            <person name="Carter-House D."/>
            <person name="Stajich J."/>
            <person name="Litt A."/>
        </authorList>
    </citation>
    <scope>NUCLEOTIDE SEQUENCE [LARGE SCALE GENOMIC DNA]</scope>
    <source>
        <strain evidence="2">AR-01</strain>
    </source>
</reference>
<comment type="caution">
    <text evidence="2">The sequence shown here is derived from an EMBL/GenBank/DDBJ whole genome shotgun (WGS) entry which is preliminary data.</text>
</comment>
<feature type="compositionally biased region" description="Basic residues" evidence="1">
    <location>
        <begin position="111"/>
        <end position="120"/>
    </location>
</feature>
<feature type="non-terminal residue" evidence="2">
    <location>
        <position position="133"/>
    </location>
</feature>
<name>A0ABS8UUY0_DATST</name>
<accession>A0ABS8UUY0</accession>
<protein>
    <submittedName>
        <fullName evidence="2">Uncharacterized protein</fullName>
    </submittedName>
</protein>
<gene>
    <name evidence="2" type="ORF">HAX54_021481</name>
</gene>